<comment type="caution">
    <text evidence="4">The sequence shown here is derived from an EMBL/GenBank/DDBJ whole genome shotgun (WGS) entry which is preliminary data.</text>
</comment>
<evidence type="ECO:0000256" key="2">
    <source>
        <dbReference type="ARBA" id="ARBA00022723"/>
    </source>
</evidence>
<dbReference type="Gene3D" id="3.20.20.120">
    <property type="entry name" value="Enolase-like C-terminal domain"/>
    <property type="match status" value="1"/>
</dbReference>
<keyword evidence="5" id="KW-1185">Reference proteome</keyword>
<reference evidence="4 5" key="1">
    <citation type="submission" date="2020-07" db="EMBL/GenBank/DDBJ databases">
        <title>Sequencing the genomes of 1000 actinobacteria strains.</title>
        <authorList>
            <person name="Klenk H.-P."/>
        </authorList>
    </citation>
    <scope>NUCLEOTIDE SEQUENCE [LARGE SCALE GENOMIC DNA]</scope>
    <source>
        <strain evidence="4 5">DSM 45975</strain>
    </source>
</reference>
<sequence>MRITGIRSTPVAVPFHTEEAWAYGSRSGMISVLIEVDTDEGVVGLGEAPAYPSVEVVSAVLRTIEPLVLGEDPFRTERIAKLIDVVGTWHHVKATSPAMGAVDMACWDILGKSCGQPLVNLFGGRMRDEVEYVHYLPRGSAEWMGRRAAKAAAEGAASFYLKVGSDDLTDDVARVAAIREGIGADAALRVDANEAWSVAAALRALSALEPYGIEFAEQPVSGRNLPDMARLRARTSVPLLANEASWTRYDQLDVIREGAADAVSVDNMMDGGLMNMKRAAGICEAAGLPVVKHSLGELGVATYAGAHMMAATPGFTYANQAYGALLDDDVVEGGGLPYAGGRLRVPDRPGIGVELDRDRVARYAELYTRSGREFVFDDPASRSATPELPKR</sequence>
<dbReference type="Proteomes" id="UP000569329">
    <property type="component" value="Unassembled WGS sequence"/>
</dbReference>
<evidence type="ECO:0000313" key="5">
    <source>
        <dbReference type="Proteomes" id="UP000569329"/>
    </source>
</evidence>
<dbReference type="InterPro" id="IPR013341">
    <property type="entry name" value="Mandelate_racemase_N_dom"/>
</dbReference>
<dbReference type="SUPFAM" id="SSF54826">
    <property type="entry name" value="Enolase N-terminal domain-like"/>
    <property type="match status" value="1"/>
</dbReference>
<dbReference type="Gene3D" id="3.30.390.10">
    <property type="entry name" value="Enolase-like, N-terminal domain"/>
    <property type="match status" value="1"/>
</dbReference>
<dbReference type="RefSeq" id="WP_235987826.1">
    <property type="nucleotide sequence ID" value="NZ_JACGWZ010000008.1"/>
</dbReference>
<dbReference type="SFLD" id="SFLDS00001">
    <property type="entry name" value="Enolase"/>
    <property type="match status" value="1"/>
</dbReference>
<dbReference type="GO" id="GO:0046872">
    <property type="term" value="F:metal ion binding"/>
    <property type="evidence" value="ECO:0007669"/>
    <property type="project" value="UniProtKB-KW"/>
</dbReference>
<dbReference type="AlphaFoldDB" id="A0A839E822"/>
<name>A0A839E822_9PSEU</name>
<comment type="similarity">
    <text evidence="1">Belongs to the mandelate racemase/muconate lactonizing enzyme family.</text>
</comment>
<dbReference type="InterPro" id="IPR029017">
    <property type="entry name" value="Enolase-like_N"/>
</dbReference>
<dbReference type="InterPro" id="IPR034593">
    <property type="entry name" value="DgoD-like"/>
</dbReference>
<feature type="domain" description="Mandelate racemase/muconate lactonizing enzyme C-terminal" evidence="3">
    <location>
        <begin position="141"/>
        <end position="238"/>
    </location>
</feature>
<evidence type="ECO:0000256" key="1">
    <source>
        <dbReference type="ARBA" id="ARBA00008031"/>
    </source>
</evidence>
<dbReference type="SMART" id="SM00922">
    <property type="entry name" value="MR_MLE"/>
    <property type="match status" value="1"/>
</dbReference>
<organism evidence="4 5">
    <name type="scientific">Halosaccharopolyspora lacisalsi</name>
    <dbReference type="NCBI Taxonomy" id="1000566"/>
    <lineage>
        <taxon>Bacteria</taxon>
        <taxon>Bacillati</taxon>
        <taxon>Actinomycetota</taxon>
        <taxon>Actinomycetes</taxon>
        <taxon>Pseudonocardiales</taxon>
        <taxon>Pseudonocardiaceae</taxon>
        <taxon>Halosaccharopolyspora</taxon>
    </lineage>
</organism>
<dbReference type="PANTHER" id="PTHR48080:SF3">
    <property type="entry name" value="ENOLASE SUPERFAMILY MEMBER DDB_G0284701"/>
    <property type="match status" value="1"/>
</dbReference>
<dbReference type="InterPro" id="IPR029065">
    <property type="entry name" value="Enolase_C-like"/>
</dbReference>
<dbReference type="SFLD" id="SFLDG00179">
    <property type="entry name" value="mandelate_racemase"/>
    <property type="match status" value="1"/>
</dbReference>
<gene>
    <name evidence="4" type="ORF">FHX42_004817</name>
</gene>
<dbReference type="EMBL" id="JACGWZ010000008">
    <property type="protein sequence ID" value="MBA8827421.1"/>
    <property type="molecule type" value="Genomic_DNA"/>
</dbReference>
<dbReference type="Pfam" id="PF02746">
    <property type="entry name" value="MR_MLE_N"/>
    <property type="match status" value="1"/>
</dbReference>
<accession>A0A839E822</accession>
<dbReference type="PANTHER" id="PTHR48080">
    <property type="entry name" value="D-GALACTONATE DEHYDRATASE-RELATED"/>
    <property type="match status" value="1"/>
</dbReference>
<dbReference type="InterPro" id="IPR036849">
    <property type="entry name" value="Enolase-like_C_sf"/>
</dbReference>
<evidence type="ECO:0000313" key="4">
    <source>
        <dbReference type="EMBL" id="MBA8827421.1"/>
    </source>
</evidence>
<dbReference type="SUPFAM" id="SSF51604">
    <property type="entry name" value="Enolase C-terminal domain-like"/>
    <property type="match status" value="1"/>
</dbReference>
<evidence type="ECO:0000259" key="3">
    <source>
        <dbReference type="SMART" id="SM00922"/>
    </source>
</evidence>
<dbReference type="InterPro" id="IPR013342">
    <property type="entry name" value="Mandelate_racemase_C"/>
</dbReference>
<protein>
    <submittedName>
        <fullName evidence="4">L-alanine-DL-glutamate epimerase-like enolase superfamily enzyme</fullName>
    </submittedName>
</protein>
<keyword evidence="2" id="KW-0479">Metal-binding</keyword>
<proteinExistence type="inferred from homology"/>
<dbReference type="Pfam" id="PF13378">
    <property type="entry name" value="MR_MLE_C"/>
    <property type="match status" value="1"/>
</dbReference>